<dbReference type="CDD" id="cd00146">
    <property type="entry name" value="PKD"/>
    <property type="match status" value="1"/>
</dbReference>
<feature type="domain" description="PKD/Chitinase" evidence="1">
    <location>
        <begin position="1098"/>
        <end position="1189"/>
    </location>
</feature>
<dbReference type="InterPro" id="IPR029865">
    <property type="entry name" value="KIAA0319-like"/>
</dbReference>
<dbReference type="SMART" id="SM00089">
    <property type="entry name" value="PKD"/>
    <property type="match status" value="3"/>
</dbReference>
<reference evidence="2 3" key="1">
    <citation type="submission" date="2019-01" db="EMBL/GenBank/DDBJ databases">
        <title>Lacibacter sp. strain TTM-7.</title>
        <authorList>
            <person name="Chen W.-M."/>
        </authorList>
    </citation>
    <scope>NUCLEOTIDE SEQUENCE [LARGE SCALE GENOMIC DNA]</scope>
    <source>
        <strain evidence="2 3">TTM-7</strain>
    </source>
</reference>
<dbReference type="SUPFAM" id="SSF49464">
    <property type="entry name" value="Carboxypeptidase regulatory domain-like"/>
    <property type="match status" value="1"/>
</dbReference>
<dbReference type="InterPro" id="IPR013783">
    <property type="entry name" value="Ig-like_fold"/>
</dbReference>
<dbReference type="Gene3D" id="2.60.40.10">
    <property type="entry name" value="Immunoglobulins"/>
    <property type="match status" value="3"/>
</dbReference>
<accession>A0A4Q1CEL0</accession>
<sequence>MRNINFNHMLPVQVEFPKFVADQLLTSEDLNDLFGYLDEQNRITRTNLIGIGIVCGLQVQVNAAQSSVTITKGCAVTSEGYLITVPTNSYTQYKKYKVDTPQIYDKFYKTINGSKVAMDIWELKKAAVDPDLQTIDAGFLKGKVIMLFVELKEMENKNCDPNSCDDKGINIEVSFLPMAVDIADAALLMGTTAVSFGVNTFTALPEIRMKRWDVPNTSPVGTDDIFKAYFDLLSKNFIDQTEATLSSVYTMFGSLVAQGYASNPFAGLSAKFSYLYNGSINQNQLIHLQYHYDLFSDLLLAYDEFRKAGTHVLSTCCPDSSLFPRHVLLGEAIPSVTSGLLPYRHYFIYSPLFDQKNMLAELKLLFKRLVLLTEQFFLPPVTGVNSKEDEYLRITPSMLWDVPLSQKAIPYYYVVNSGPAPLYLNWSYRRSLLNDATRSLSYHAKQYNSSNDFVREPLNYDLEPYNFLRIEGIVGKPYTHVLKQVKQQIQKNRLPVDIIALTTETGSKFSTSLQMRGDKISRTGSLEMLCHFQDLESMYDSMRREILCSLCKELKYYYDFSINFMGKMLDRYKLAGEVSQVELFDVCSKGYKLREKSLGLMIELLHRNGLTDETLTLESFLEVLFGADLPDVNNDDIPDGMNISQGNILLTVLNFFKVPLGIIRLSTLLTEDLAEFDVKAYCDASNKLAEYAKALKAMFDIFTNAQRSTLGSATTIAETEKTSLAGNITNDTGTATNDTGKLANRNMFTVLAANNNGLAIIFLLIFMIEDLMDHLDVLIYNCKCSALSSLKKDYLRRYQLVSRLRQFGYFSKMHPGLQHKAGVPMGGTFVIVYHAKRRGRIIVSDSLADRRRESFMKTESGDRLFNKTSEVKERTTAVAGVVVDESNTPIPGAVVSIAETGEATVTSMNGAFKFTSSVVPYTIVVEEHGYDVYEEEMNDDATNMRIVLTAATADGFGEIGQGMVIADFYLPYRCCSDCPPIQYIVNEPATPPETPNKGPVANAGPDQTIVAPLNKISLDGTASTDPDGVITFYQWTKLSGPGSPSFTTATSSRTDVIDLQEGTYEFELSVTDDKGSIARDSALVIVLPAPPEPNKPPVADAGADQSVVLSFATATSFILDGSNSKDEDGSIVAFNWSPVSGPNAIIETASLVQTVVKVFQVGKYEFQLKVTDNDGDSAIDNVIVEVVPPENKPPVANAGADRAVIITATNRSTTLDGSASSDPEGGALQFEWKAISFPAGTTAPVFNDAKLEKPTVKGIAPGAYEFGLTVTDNKGASATDTVVLKVEMQDIPQQKVCDSLVDIIGQFRALPNVDTNRFSQFREVFQSYSSVESFFKLLTTVVNKPTDDQLALFAAEQSEAIIARWLAELHGIITNPDRAVLRIQALFLYRVLTRVAMYIVCIQKEDFDVAKVPMARTFTAIRAHVKEWTALIAAGSFSAKDVAMVKEMGNDMENEFNRTTQNGEAATKPKYLKLLKTIIDMIKSV</sequence>
<dbReference type="GO" id="GO:0016020">
    <property type="term" value="C:membrane"/>
    <property type="evidence" value="ECO:0007669"/>
    <property type="project" value="TreeGrafter"/>
</dbReference>
<dbReference type="Pfam" id="PF13715">
    <property type="entry name" value="CarbopepD_reg_2"/>
    <property type="match status" value="1"/>
</dbReference>
<organism evidence="2 3">
    <name type="scientific">Lacibacter luteus</name>
    <dbReference type="NCBI Taxonomy" id="2508719"/>
    <lineage>
        <taxon>Bacteria</taxon>
        <taxon>Pseudomonadati</taxon>
        <taxon>Bacteroidota</taxon>
        <taxon>Chitinophagia</taxon>
        <taxon>Chitinophagales</taxon>
        <taxon>Chitinophagaceae</taxon>
        <taxon>Lacibacter</taxon>
    </lineage>
</organism>
<dbReference type="PANTHER" id="PTHR46182:SF2">
    <property type="entry name" value="FI19480P1"/>
    <property type="match status" value="1"/>
</dbReference>
<keyword evidence="3" id="KW-1185">Reference proteome</keyword>
<dbReference type="EMBL" id="SDHW01000006">
    <property type="protein sequence ID" value="RXK58328.1"/>
    <property type="molecule type" value="Genomic_DNA"/>
</dbReference>
<evidence type="ECO:0000313" key="2">
    <source>
        <dbReference type="EMBL" id="RXK58328.1"/>
    </source>
</evidence>
<name>A0A4Q1CEL0_9BACT</name>
<evidence type="ECO:0000313" key="3">
    <source>
        <dbReference type="Proteomes" id="UP000290204"/>
    </source>
</evidence>
<dbReference type="InterPro" id="IPR035986">
    <property type="entry name" value="PKD_dom_sf"/>
</dbReference>
<dbReference type="Proteomes" id="UP000290204">
    <property type="component" value="Unassembled WGS sequence"/>
</dbReference>
<dbReference type="Gene3D" id="2.60.40.1120">
    <property type="entry name" value="Carboxypeptidase-like, regulatory domain"/>
    <property type="match status" value="1"/>
</dbReference>
<dbReference type="SUPFAM" id="SSF49299">
    <property type="entry name" value="PKD domain"/>
    <property type="match status" value="3"/>
</dbReference>
<dbReference type="GO" id="GO:0031410">
    <property type="term" value="C:cytoplasmic vesicle"/>
    <property type="evidence" value="ECO:0007669"/>
    <property type="project" value="TreeGrafter"/>
</dbReference>
<dbReference type="Pfam" id="PF22352">
    <property type="entry name" value="K319L-like_PKD"/>
    <property type="match status" value="3"/>
</dbReference>
<feature type="domain" description="PKD/Chitinase" evidence="1">
    <location>
        <begin position="1000"/>
        <end position="1089"/>
    </location>
</feature>
<dbReference type="InterPro" id="IPR008969">
    <property type="entry name" value="CarboxyPept-like_regulatory"/>
</dbReference>
<proteinExistence type="predicted"/>
<gene>
    <name evidence="2" type="ORF">ESA94_16940</name>
</gene>
<dbReference type="OrthoDB" id="596204at2"/>
<dbReference type="PANTHER" id="PTHR46182">
    <property type="entry name" value="FI19480P1"/>
    <property type="match status" value="1"/>
</dbReference>
<evidence type="ECO:0000259" key="1">
    <source>
        <dbReference type="SMART" id="SM00089"/>
    </source>
</evidence>
<feature type="domain" description="PKD/Chitinase" evidence="1">
    <location>
        <begin position="1195"/>
        <end position="1289"/>
    </location>
</feature>
<protein>
    <recommendedName>
        <fullName evidence="1">PKD/Chitinase domain-containing protein</fullName>
    </recommendedName>
</protein>
<comment type="caution">
    <text evidence="2">The sequence shown here is derived from an EMBL/GenBank/DDBJ whole genome shotgun (WGS) entry which is preliminary data.</text>
</comment>
<dbReference type="InterPro" id="IPR022409">
    <property type="entry name" value="PKD/Chitinase_dom"/>
</dbReference>